<evidence type="ECO:0000256" key="1">
    <source>
        <dbReference type="ARBA" id="ARBA00006432"/>
    </source>
</evidence>
<dbReference type="Gene3D" id="3.40.50.12780">
    <property type="entry name" value="N-terminal domain of ligase-like"/>
    <property type="match status" value="1"/>
</dbReference>
<evidence type="ECO:0000313" key="5">
    <source>
        <dbReference type="EMBL" id="GGM28843.1"/>
    </source>
</evidence>
<dbReference type="AlphaFoldDB" id="A0A8H9L4Y4"/>
<dbReference type="InterPro" id="IPR045851">
    <property type="entry name" value="AMP-bd_C_sf"/>
</dbReference>
<sequence length="614" mass="66833">MFILSLISDLAQQATDRPRSPAPPTGGADAGSRPQGTPIPTPRSDMTQPPLPQPWLAHYEAGVPRSFRPSGLTLPTLLERTARKYPDRTALSFVGAHTSYRDLWQQVQRFASGLQKMGVQPGDRVSIMLPNTPQFVVAFYGTLLAGAVAVNTSPMYTPSELEHQLQDSGSETLVILDTFYPRYAEIQGRVNVKRVLVTGVQDALSFPKNLLYPVKARREGTWVTVPYGERVLSMRKVIDSQTPTPQPVTVSPDDVALLQYTGGTTGVPKGAMLTHGNLVANCEQARSWMTDLREGQEVTLAAIPFFHVYGMTVAMNLSVLTGATIVLIPNPRDLNMTLRAVQQSRATLFPAVPTLYNAINNHPDTPKYDLTSIRACISGSAPLLLETARKFREITNGANLVEGYGLTEASPITHVNPIYGEQQDGSIGLPVPGVDAVVAGDDGQIVAPGEVGELWVAGPQIMKGYWQKPEETAKTLVDAHGRTWLMTGDMATMDERGYFRIVDRKKDLIIAGGYNIYPREVEEALMSHPAVLEAAAVGVPDTYRGESVHAVVALKPGATATDAEIIAHCRELLSPYKVPRSVEFRAELPKTAAMKILRRQLAQEARDARAARSA</sequence>
<evidence type="ECO:0000313" key="6">
    <source>
        <dbReference type="Proteomes" id="UP000600547"/>
    </source>
</evidence>
<dbReference type="PROSITE" id="PS00455">
    <property type="entry name" value="AMP_BINDING"/>
    <property type="match status" value="1"/>
</dbReference>
<proteinExistence type="inferred from homology"/>
<dbReference type="PANTHER" id="PTHR43767">
    <property type="entry name" value="LONG-CHAIN-FATTY-ACID--COA LIGASE"/>
    <property type="match status" value="1"/>
</dbReference>
<organism evidence="5 6">
    <name type="scientific">Deinococcus arenae</name>
    <dbReference type="NCBI Taxonomy" id="1452751"/>
    <lineage>
        <taxon>Bacteria</taxon>
        <taxon>Thermotogati</taxon>
        <taxon>Deinococcota</taxon>
        <taxon>Deinococci</taxon>
        <taxon>Deinococcales</taxon>
        <taxon>Deinococcaceae</taxon>
        <taxon>Deinococcus</taxon>
    </lineage>
</organism>
<comment type="similarity">
    <text evidence="1">Belongs to the ATP-dependent AMP-binding enzyme family.</text>
</comment>
<comment type="caution">
    <text evidence="5">The sequence shown here is derived from an EMBL/GenBank/DDBJ whole genome shotgun (WGS) entry which is preliminary data.</text>
</comment>
<dbReference type="InterPro" id="IPR025110">
    <property type="entry name" value="AMP-bd_C"/>
</dbReference>
<feature type="domain" description="AMP-dependent synthetase/ligase" evidence="3">
    <location>
        <begin position="78"/>
        <end position="466"/>
    </location>
</feature>
<dbReference type="GO" id="GO:0016878">
    <property type="term" value="F:acid-thiol ligase activity"/>
    <property type="evidence" value="ECO:0007669"/>
    <property type="project" value="UniProtKB-ARBA"/>
</dbReference>
<dbReference type="InterPro" id="IPR020845">
    <property type="entry name" value="AMP-binding_CS"/>
</dbReference>
<dbReference type="FunFam" id="3.40.50.12780:FF:000003">
    <property type="entry name" value="Long-chain-fatty-acid--CoA ligase FadD"/>
    <property type="match status" value="1"/>
</dbReference>
<dbReference type="Gene3D" id="3.30.300.30">
    <property type="match status" value="1"/>
</dbReference>
<dbReference type="SUPFAM" id="SSF56801">
    <property type="entry name" value="Acetyl-CoA synthetase-like"/>
    <property type="match status" value="1"/>
</dbReference>
<gene>
    <name evidence="5" type="ORF">GCM10008956_01020</name>
</gene>
<feature type="domain" description="AMP-binding enzyme C-terminal" evidence="4">
    <location>
        <begin position="520"/>
        <end position="595"/>
    </location>
</feature>
<keyword evidence="5" id="KW-0436">Ligase</keyword>
<reference evidence="6" key="1">
    <citation type="journal article" date="2019" name="Int. J. Syst. Evol. Microbiol.">
        <title>The Global Catalogue of Microorganisms (GCM) 10K type strain sequencing project: providing services to taxonomists for standard genome sequencing and annotation.</title>
        <authorList>
            <consortium name="The Broad Institute Genomics Platform"/>
            <consortium name="The Broad Institute Genome Sequencing Center for Infectious Disease"/>
            <person name="Wu L."/>
            <person name="Ma J."/>
        </authorList>
    </citation>
    <scope>NUCLEOTIDE SEQUENCE [LARGE SCALE GENOMIC DNA]</scope>
    <source>
        <strain evidence="6">JCM 31047</strain>
    </source>
</reference>
<dbReference type="EMBL" id="BMQG01000001">
    <property type="protein sequence ID" value="GGM28843.1"/>
    <property type="molecule type" value="Genomic_DNA"/>
</dbReference>
<dbReference type="Proteomes" id="UP000600547">
    <property type="component" value="Unassembled WGS sequence"/>
</dbReference>
<feature type="region of interest" description="Disordered" evidence="2">
    <location>
        <begin position="12"/>
        <end position="54"/>
    </location>
</feature>
<dbReference type="CDD" id="cd05936">
    <property type="entry name" value="FC-FACS_FadD_like"/>
    <property type="match status" value="1"/>
</dbReference>
<dbReference type="InterPro" id="IPR000873">
    <property type="entry name" value="AMP-dep_synth/lig_dom"/>
</dbReference>
<name>A0A8H9L4Y4_9DEIO</name>
<protein>
    <submittedName>
        <fullName evidence="5">Long-chain-fatty-acid--CoA ligase</fullName>
    </submittedName>
</protein>
<dbReference type="PANTHER" id="PTHR43767:SF1">
    <property type="entry name" value="NONRIBOSOMAL PEPTIDE SYNTHASE PES1 (EUROFUNG)-RELATED"/>
    <property type="match status" value="1"/>
</dbReference>
<evidence type="ECO:0000256" key="2">
    <source>
        <dbReference type="SAM" id="MobiDB-lite"/>
    </source>
</evidence>
<dbReference type="InterPro" id="IPR042099">
    <property type="entry name" value="ANL_N_sf"/>
</dbReference>
<keyword evidence="6" id="KW-1185">Reference proteome</keyword>
<dbReference type="Pfam" id="PF00501">
    <property type="entry name" value="AMP-binding"/>
    <property type="match status" value="1"/>
</dbReference>
<dbReference type="Pfam" id="PF13193">
    <property type="entry name" value="AMP-binding_C"/>
    <property type="match status" value="1"/>
</dbReference>
<evidence type="ECO:0000259" key="3">
    <source>
        <dbReference type="Pfam" id="PF00501"/>
    </source>
</evidence>
<accession>A0A8H9L4Y4</accession>
<evidence type="ECO:0000259" key="4">
    <source>
        <dbReference type="Pfam" id="PF13193"/>
    </source>
</evidence>
<dbReference type="InterPro" id="IPR050237">
    <property type="entry name" value="ATP-dep_AMP-bd_enzyme"/>
</dbReference>